<organism evidence="2 3">
    <name type="scientific">Pedobacter nyackensis</name>
    <dbReference type="NCBI Taxonomy" id="475255"/>
    <lineage>
        <taxon>Bacteria</taxon>
        <taxon>Pseudomonadati</taxon>
        <taxon>Bacteroidota</taxon>
        <taxon>Sphingobacteriia</taxon>
        <taxon>Sphingobacteriales</taxon>
        <taxon>Sphingobacteriaceae</taxon>
        <taxon>Pedobacter</taxon>
    </lineage>
</organism>
<dbReference type="PANTHER" id="PTHR43792">
    <property type="entry name" value="GNAT FAMILY, PUTATIVE (AFU_ORTHOLOGUE AFUA_3G00765)-RELATED-RELATED"/>
    <property type="match status" value="1"/>
</dbReference>
<dbReference type="InterPro" id="IPR000182">
    <property type="entry name" value="GNAT_dom"/>
</dbReference>
<dbReference type="Gene3D" id="3.40.630.30">
    <property type="match status" value="1"/>
</dbReference>
<keyword evidence="2" id="KW-0808">Transferase</keyword>
<dbReference type="SUPFAM" id="SSF55729">
    <property type="entry name" value="Acyl-CoA N-acyltransferases (Nat)"/>
    <property type="match status" value="1"/>
</dbReference>
<reference evidence="2 3" key="1">
    <citation type="submission" date="2017-04" db="EMBL/GenBank/DDBJ databases">
        <authorList>
            <person name="Afonso C.L."/>
            <person name="Miller P.J."/>
            <person name="Scott M.A."/>
            <person name="Spackman E."/>
            <person name="Goraichik I."/>
            <person name="Dimitrov K.M."/>
            <person name="Suarez D.L."/>
            <person name="Swayne D.E."/>
        </authorList>
    </citation>
    <scope>NUCLEOTIDE SEQUENCE [LARGE SCALE GENOMIC DNA]</scope>
    <source>
        <strain evidence="2 3">DSM 19625</strain>
    </source>
</reference>
<dbReference type="InterPro" id="IPR016181">
    <property type="entry name" value="Acyl_CoA_acyltransferase"/>
</dbReference>
<dbReference type="Pfam" id="PF13302">
    <property type="entry name" value="Acetyltransf_3"/>
    <property type="match status" value="1"/>
</dbReference>
<dbReference type="STRING" id="475255.SAMN04488101_11974"/>
<dbReference type="InterPro" id="IPR051531">
    <property type="entry name" value="N-acetyltransferase"/>
</dbReference>
<dbReference type="Proteomes" id="UP000192678">
    <property type="component" value="Unassembled WGS sequence"/>
</dbReference>
<dbReference type="AlphaFoldDB" id="A0A1W2F396"/>
<protein>
    <submittedName>
        <fullName evidence="2">Protein N-acetyltransferase, RimJ/RimL family</fullName>
    </submittedName>
</protein>
<proteinExistence type="predicted"/>
<dbReference type="EMBL" id="FWYB01000019">
    <property type="protein sequence ID" value="SMD16292.1"/>
    <property type="molecule type" value="Genomic_DNA"/>
</dbReference>
<evidence type="ECO:0000313" key="3">
    <source>
        <dbReference type="Proteomes" id="UP000192678"/>
    </source>
</evidence>
<accession>A0A1W2F396</accession>
<keyword evidence="3" id="KW-1185">Reference proteome</keyword>
<evidence type="ECO:0000313" key="2">
    <source>
        <dbReference type="EMBL" id="SMD16292.1"/>
    </source>
</evidence>
<name>A0A1W2F396_9SPHI</name>
<feature type="domain" description="N-acetyltransferase" evidence="1">
    <location>
        <begin position="12"/>
        <end position="182"/>
    </location>
</feature>
<dbReference type="PROSITE" id="PS51186">
    <property type="entry name" value="GNAT"/>
    <property type="match status" value="1"/>
</dbReference>
<gene>
    <name evidence="2" type="ORF">SAMN04488101_11974</name>
</gene>
<evidence type="ECO:0000259" key="1">
    <source>
        <dbReference type="PROSITE" id="PS51186"/>
    </source>
</evidence>
<dbReference type="GO" id="GO:0016747">
    <property type="term" value="F:acyltransferase activity, transferring groups other than amino-acyl groups"/>
    <property type="evidence" value="ECO:0007669"/>
    <property type="project" value="InterPro"/>
</dbReference>
<sequence>MTEIINLTTDRLIIRDLNYDDLDFIYVIHSKPEVQKYATLDIPESIEESKDYLRKYMEQQNHSPRKEYGFCVSLVNQEPIGLIGLSNGLGKFKSAELWFKLHPKYWGKGYITEAALLVMKFGFERLLLHRIEAGVATENVASIRVLEKIGMQKEGLRRKILPIRGEWKDNFHYAVLEDDFIQIH</sequence>